<sequence>MRTRAQEIVLALLLVALAVLFAVWFAQDKHWLATQLVFTLPPLLLALGVLVRRGKAMFWAGVLALFWFSHGVMSAWSHPEVALWAWLELGLALAVIGVASTPGLRRRFGRKTTAG</sequence>
<keyword evidence="1" id="KW-0472">Membrane</keyword>
<keyword evidence="1" id="KW-0812">Transmembrane</keyword>
<reference evidence="2 3" key="1">
    <citation type="submission" date="2017-06" db="EMBL/GenBank/DDBJ databases">
        <authorList>
            <person name="Kim H.J."/>
            <person name="Triplett B.A."/>
        </authorList>
    </citation>
    <scope>NUCLEOTIDE SEQUENCE [LARGE SCALE GENOMIC DNA]</scope>
    <source>
        <strain evidence="2 3">13146</strain>
    </source>
</reference>
<dbReference type="EMBL" id="NIVS01000052">
    <property type="protein sequence ID" value="OWQ50409.1"/>
    <property type="molecule type" value="Genomic_DNA"/>
</dbReference>
<organism evidence="2 3">
    <name type="scientific">Stenotrophomonas maltophilia</name>
    <name type="common">Pseudomonas maltophilia</name>
    <name type="synonym">Xanthomonas maltophilia</name>
    <dbReference type="NCBI Taxonomy" id="40324"/>
    <lineage>
        <taxon>Bacteria</taxon>
        <taxon>Pseudomonadati</taxon>
        <taxon>Pseudomonadota</taxon>
        <taxon>Gammaproteobacteria</taxon>
        <taxon>Lysobacterales</taxon>
        <taxon>Lysobacteraceae</taxon>
        <taxon>Stenotrophomonas</taxon>
        <taxon>Stenotrophomonas maltophilia group</taxon>
    </lineage>
</organism>
<protein>
    <recommendedName>
        <fullName evidence="4">DUF2069 domain-containing protein</fullName>
    </recommendedName>
</protein>
<dbReference type="AlphaFoldDB" id="A0A246HIN7"/>
<accession>A0A246HIN7</accession>
<name>A0A246HIN7_STEMA</name>
<feature type="transmembrane region" description="Helical" evidence="1">
    <location>
        <begin position="58"/>
        <end position="77"/>
    </location>
</feature>
<feature type="transmembrane region" description="Helical" evidence="1">
    <location>
        <begin position="32"/>
        <end position="51"/>
    </location>
</feature>
<dbReference type="Proteomes" id="UP000198157">
    <property type="component" value="Unassembled WGS sequence"/>
</dbReference>
<dbReference type="Pfam" id="PF09842">
    <property type="entry name" value="DUF2069"/>
    <property type="match status" value="1"/>
</dbReference>
<comment type="caution">
    <text evidence="2">The sequence shown here is derived from an EMBL/GenBank/DDBJ whole genome shotgun (WGS) entry which is preliminary data.</text>
</comment>
<evidence type="ECO:0008006" key="4">
    <source>
        <dbReference type="Google" id="ProtNLM"/>
    </source>
</evidence>
<dbReference type="InterPro" id="IPR018643">
    <property type="entry name" value="DUF2069_membrane"/>
</dbReference>
<feature type="transmembrane region" description="Helical" evidence="1">
    <location>
        <begin position="7"/>
        <end position="26"/>
    </location>
</feature>
<proteinExistence type="predicted"/>
<gene>
    <name evidence="2" type="ORF">CEE60_17010</name>
</gene>
<evidence type="ECO:0000313" key="3">
    <source>
        <dbReference type="Proteomes" id="UP000198157"/>
    </source>
</evidence>
<evidence type="ECO:0000256" key="1">
    <source>
        <dbReference type="SAM" id="Phobius"/>
    </source>
</evidence>
<evidence type="ECO:0000313" key="2">
    <source>
        <dbReference type="EMBL" id="OWQ50409.1"/>
    </source>
</evidence>
<keyword evidence="1" id="KW-1133">Transmembrane helix</keyword>
<feature type="transmembrane region" description="Helical" evidence="1">
    <location>
        <begin position="83"/>
        <end position="104"/>
    </location>
</feature>